<evidence type="ECO:0000313" key="9">
    <source>
        <dbReference type="Proteomes" id="UP000701702"/>
    </source>
</evidence>
<keyword evidence="9" id="KW-1185">Reference proteome</keyword>
<comment type="caution">
    <text evidence="8">The sequence shown here is derived from an EMBL/GenBank/DDBJ whole genome shotgun (WGS) entry which is preliminary data.</text>
</comment>
<evidence type="ECO:0000256" key="4">
    <source>
        <dbReference type="ARBA" id="ARBA00022692"/>
    </source>
</evidence>
<feature type="transmembrane region" description="Helical" evidence="7">
    <location>
        <begin position="37"/>
        <end position="55"/>
    </location>
</feature>
<comment type="subcellular location">
    <subcellularLocation>
        <location evidence="1">Membrane</location>
        <topology evidence="1">Multi-pass membrane protein</topology>
    </subcellularLocation>
</comment>
<feature type="transmembrane region" description="Helical" evidence="7">
    <location>
        <begin position="272"/>
        <end position="292"/>
    </location>
</feature>
<dbReference type="Proteomes" id="UP000701702">
    <property type="component" value="Unassembled WGS sequence"/>
</dbReference>
<evidence type="ECO:0000256" key="7">
    <source>
        <dbReference type="SAM" id="Phobius"/>
    </source>
</evidence>
<feature type="transmembrane region" description="Helical" evidence="7">
    <location>
        <begin position="99"/>
        <end position="121"/>
    </location>
</feature>
<name>A0ABN7Z8T6_9BURK</name>
<gene>
    <name evidence="8" type="ORF">LMG23994_04580</name>
</gene>
<protein>
    <recommendedName>
        <fullName evidence="10">Auxin Efflux Carrier</fullName>
    </recommendedName>
</protein>
<evidence type="ECO:0000313" key="8">
    <source>
        <dbReference type="EMBL" id="CAG9181101.1"/>
    </source>
</evidence>
<dbReference type="Pfam" id="PF03547">
    <property type="entry name" value="Mem_trans"/>
    <property type="match status" value="1"/>
</dbReference>
<organism evidence="8 9">
    <name type="scientific">Cupriavidus pinatubonensis</name>
    <dbReference type="NCBI Taxonomy" id="248026"/>
    <lineage>
        <taxon>Bacteria</taxon>
        <taxon>Pseudomonadati</taxon>
        <taxon>Pseudomonadota</taxon>
        <taxon>Betaproteobacteria</taxon>
        <taxon>Burkholderiales</taxon>
        <taxon>Burkholderiaceae</taxon>
        <taxon>Cupriavidus</taxon>
    </lineage>
</organism>
<evidence type="ECO:0000256" key="3">
    <source>
        <dbReference type="ARBA" id="ARBA00022475"/>
    </source>
</evidence>
<dbReference type="InterPro" id="IPR004776">
    <property type="entry name" value="Mem_transp_PIN-like"/>
</dbReference>
<sequence>MELLGHILGVTFPFFALVLCGYAAVAIRLLSTEAIPGLNVFVLYLALPAMLFRFASETPIASLMDAGTVSTYVSCALAMLAIALVTTRRGPVGWNDASFGALVAAFPNSGFLGVPLLVAMLGPRAAAPAIVALSVDMVLTSSLCIAASRLDRQDGQAAGATAAQVLRGIVINPLPWSILLGSLASGLALVPPMPMRQVVSMLAQSASPVALFTLGCVLARGRASIRHAVALGSTGRMRSDVGRLVAYKLVVHPLLVLLAGRVAMAIGVPLDAHSAMVLVLVAALPSASNVPMLAERFGADAGRVASIVMGSTAAAFVSFSIVAVYVVPPTIFSGEAVPDPRNGWSSLREQRIGTSISGTCPGVCCVLESRHSAKSWAGREEKSSASSTVTCSA</sequence>
<accession>A0ABN7Z8T6</accession>
<feature type="transmembrane region" description="Helical" evidence="7">
    <location>
        <begin position="169"/>
        <end position="190"/>
    </location>
</feature>
<reference evidence="8 9" key="1">
    <citation type="submission" date="2021-08" db="EMBL/GenBank/DDBJ databases">
        <authorList>
            <person name="Peeters C."/>
        </authorList>
    </citation>
    <scope>NUCLEOTIDE SEQUENCE [LARGE SCALE GENOMIC DNA]</scope>
    <source>
        <strain evidence="8 9">LMG 23994</strain>
    </source>
</reference>
<proteinExistence type="predicted"/>
<evidence type="ECO:0000256" key="6">
    <source>
        <dbReference type="ARBA" id="ARBA00023136"/>
    </source>
</evidence>
<feature type="transmembrane region" description="Helical" evidence="7">
    <location>
        <begin position="244"/>
        <end position="266"/>
    </location>
</feature>
<evidence type="ECO:0008006" key="10">
    <source>
        <dbReference type="Google" id="ProtNLM"/>
    </source>
</evidence>
<keyword evidence="3" id="KW-1003">Cell membrane</keyword>
<evidence type="ECO:0000256" key="5">
    <source>
        <dbReference type="ARBA" id="ARBA00022989"/>
    </source>
</evidence>
<keyword evidence="6 7" id="KW-0472">Membrane</keyword>
<feature type="transmembrane region" description="Helical" evidence="7">
    <location>
        <begin position="304"/>
        <end position="327"/>
    </location>
</feature>
<keyword evidence="2" id="KW-0813">Transport</keyword>
<feature type="transmembrane region" description="Helical" evidence="7">
    <location>
        <begin position="6"/>
        <end position="25"/>
    </location>
</feature>
<keyword evidence="5 7" id="KW-1133">Transmembrane helix</keyword>
<dbReference type="RefSeq" id="WP_318036382.1">
    <property type="nucleotide sequence ID" value="NZ_CAJZAF010000028.1"/>
</dbReference>
<evidence type="ECO:0000256" key="2">
    <source>
        <dbReference type="ARBA" id="ARBA00022448"/>
    </source>
</evidence>
<dbReference type="PANTHER" id="PTHR36838:SF3">
    <property type="entry name" value="TRANSPORTER AUXIN EFFLUX CARRIER EC FAMILY"/>
    <property type="match status" value="1"/>
</dbReference>
<dbReference type="EMBL" id="CAJZAF010000028">
    <property type="protein sequence ID" value="CAG9181101.1"/>
    <property type="molecule type" value="Genomic_DNA"/>
</dbReference>
<feature type="transmembrane region" description="Helical" evidence="7">
    <location>
        <begin position="67"/>
        <end position="87"/>
    </location>
</feature>
<keyword evidence="4 7" id="KW-0812">Transmembrane</keyword>
<evidence type="ECO:0000256" key="1">
    <source>
        <dbReference type="ARBA" id="ARBA00004141"/>
    </source>
</evidence>
<feature type="transmembrane region" description="Helical" evidence="7">
    <location>
        <begin position="202"/>
        <end position="223"/>
    </location>
</feature>
<dbReference type="PANTHER" id="PTHR36838">
    <property type="entry name" value="AUXIN EFFLUX CARRIER FAMILY PROTEIN"/>
    <property type="match status" value="1"/>
</dbReference>
<feature type="transmembrane region" description="Helical" evidence="7">
    <location>
        <begin position="127"/>
        <end position="148"/>
    </location>
</feature>